<gene>
    <name evidence="2" type="ORF">Metus_0788</name>
</gene>
<organism evidence="2 3">
    <name type="scientific">Methanosuratincola subterraneus</name>
    <dbReference type="NCBI Taxonomy" id="2593994"/>
    <lineage>
        <taxon>Archaea</taxon>
        <taxon>Thermoproteota</taxon>
        <taxon>Methanosuratincolia</taxon>
        <taxon>Candidatus Methanomethylicales</taxon>
        <taxon>Candidatus Methanomethylicaceae</taxon>
        <taxon>Candidatus Methanosuratincola (ex Vanwonterghem et al. 2016)</taxon>
    </lineage>
</organism>
<keyword evidence="1" id="KW-1133">Transmembrane helix</keyword>
<feature type="transmembrane region" description="Helical" evidence="1">
    <location>
        <begin position="12"/>
        <end position="40"/>
    </location>
</feature>
<accession>A0A444L5G5</accession>
<comment type="caution">
    <text evidence="2">The sequence shown here is derived from an EMBL/GenBank/DDBJ whole genome shotgun (WGS) entry which is preliminary data.</text>
</comment>
<name>A0A444L5G5_METS7</name>
<evidence type="ECO:0000313" key="3">
    <source>
        <dbReference type="Proteomes" id="UP000288215"/>
    </source>
</evidence>
<reference evidence="2 3" key="1">
    <citation type="submission" date="2018-12" db="EMBL/GenBank/DDBJ databases">
        <title>The complete genome of the methanogenic archaea of the candidate phylum Verstraetearchaeota, obtained from the metagenome of underground thermal water.</title>
        <authorList>
            <person name="Kadnikov V.V."/>
            <person name="Mardanov A.V."/>
            <person name="Beletsky A.V."/>
            <person name="Karnachuk O.V."/>
            <person name="Ravin N.V."/>
        </authorList>
    </citation>
    <scope>NUCLEOTIDE SEQUENCE [LARGE SCALE GENOMIC DNA]</scope>
    <source>
        <strain evidence="2">Ch88</strain>
    </source>
</reference>
<dbReference type="AlphaFoldDB" id="A0A444L5G5"/>
<keyword evidence="1" id="KW-0472">Membrane</keyword>
<evidence type="ECO:0000313" key="2">
    <source>
        <dbReference type="EMBL" id="RWX72814.1"/>
    </source>
</evidence>
<keyword evidence="1" id="KW-0812">Transmembrane</keyword>
<protein>
    <submittedName>
        <fullName evidence="2">Uncharacterized protein</fullName>
    </submittedName>
</protein>
<sequence>MQAAEGDLKLALKCLIMALAIFGASLIFIVALLLFIKWLFPGL</sequence>
<proteinExistence type="predicted"/>
<evidence type="ECO:0000256" key="1">
    <source>
        <dbReference type="SAM" id="Phobius"/>
    </source>
</evidence>
<dbReference type="EMBL" id="RXGA01000003">
    <property type="protein sequence ID" value="RWX72814.1"/>
    <property type="molecule type" value="Genomic_DNA"/>
</dbReference>
<dbReference type="Proteomes" id="UP000288215">
    <property type="component" value="Unassembled WGS sequence"/>
</dbReference>